<dbReference type="SMART" id="SM00254">
    <property type="entry name" value="ShKT"/>
    <property type="match status" value="1"/>
</dbReference>
<dbReference type="SMART" id="SM00702">
    <property type="entry name" value="P4Hc"/>
    <property type="match status" value="2"/>
</dbReference>
<protein>
    <submittedName>
        <fullName evidence="15">2-oxyglutarate/Fe(II) oxygenase</fullName>
    </submittedName>
</protein>
<keyword evidence="6" id="KW-0223">Dioxygenase</keyword>
<dbReference type="Proteomes" id="UP000693970">
    <property type="component" value="Unassembled WGS sequence"/>
</dbReference>
<keyword evidence="9" id="KW-0408">Iron</keyword>
<comment type="cofactor">
    <cofactor evidence="1">
        <name>L-ascorbate</name>
        <dbReference type="ChEBI" id="CHEBI:38290"/>
    </cofactor>
</comment>
<keyword evidence="16" id="KW-1185">Reference proteome</keyword>
<evidence type="ECO:0000256" key="9">
    <source>
        <dbReference type="ARBA" id="ARBA00023004"/>
    </source>
</evidence>
<proteinExistence type="predicted"/>
<evidence type="ECO:0000256" key="12">
    <source>
        <dbReference type="SAM" id="SignalP"/>
    </source>
</evidence>
<dbReference type="Pfam" id="PF13640">
    <property type="entry name" value="2OG-FeII_Oxy_3"/>
    <property type="match status" value="2"/>
</dbReference>
<evidence type="ECO:0000256" key="5">
    <source>
        <dbReference type="ARBA" id="ARBA00022723"/>
    </source>
</evidence>
<dbReference type="InterPro" id="IPR044862">
    <property type="entry name" value="Pro_4_hyd_alph_FE2OG_OXY"/>
</dbReference>
<feature type="compositionally biased region" description="Acidic residues" evidence="11">
    <location>
        <begin position="505"/>
        <end position="520"/>
    </location>
</feature>
<keyword evidence="5" id="KW-0479">Metal-binding</keyword>
<evidence type="ECO:0000256" key="7">
    <source>
        <dbReference type="ARBA" id="ARBA00022989"/>
    </source>
</evidence>
<evidence type="ECO:0000256" key="10">
    <source>
        <dbReference type="ARBA" id="ARBA00023136"/>
    </source>
</evidence>
<evidence type="ECO:0000259" key="13">
    <source>
        <dbReference type="PROSITE" id="PS51471"/>
    </source>
</evidence>
<dbReference type="PROSITE" id="PS51670">
    <property type="entry name" value="SHKT"/>
    <property type="match status" value="1"/>
</dbReference>
<evidence type="ECO:0000256" key="3">
    <source>
        <dbReference type="ARBA" id="ARBA00004308"/>
    </source>
</evidence>
<evidence type="ECO:0000259" key="14">
    <source>
        <dbReference type="PROSITE" id="PS51670"/>
    </source>
</evidence>
<evidence type="ECO:0000313" key="16">
    <source>
        <dbReference type="Proteomes" id="UP000693970"/>
    </source>
</evidence>
<dbReference type="AlphaFoldDB" id="A0A9K3KIB3"/>
<dbReference type="Pfam" id="PF01549">
    <property type="entry name" value="ShK"/>
    <property type="match status" value="1"/>
</dbReference>
<evidence type="ECO:0000256" key="2">
    <source>
        <dbReference type="ARBA" id="ARBA00004167"/>
    </source>
</evidence>
<reference evidence="15" key="2">
    <citation type="submission" date="2021-04" db="EMBL/GenBank/DDBJ databases">
        <authorList>
            <person name="Podell S."/>
        </authorList>
    </citation>
    <scope>NUCLEOTIDE SEQUENCE</scope>
    <source>
        <strain evidence="15">Hildebrandi</strain>
    </source>
</reference>
<dbReference type="GO" id="GO:0016020">
    <property type="term" value="C:membrane"/>
    <property type="evidence" value="ECO:0007669"/>
    <property type="project" value="UniProtKB-SubCell"/>
</dbReference>
<dbReference type="EMBL" id="JAGRRH010000023">
    <property type="protein sequence ID" value="KAG7343755.1"/>
    <property type="molecule type" value="Genomic_DNA"/>
</dbReference>
<dbReference type="GO" id="GO:0031418">
    <property type="term" value="F:L-ascorbic acid binding"/>
    <property type="evidence" value="ECO:0007669"/>
    <property type="project" value="InterPro"/>
</dbReference>
<organism evidence="15 16">
    <name type="scientific">Nitzschia inconspicua</name>
    <dbReference type="NCBI Taxonomy" id="303405"/>
    <lineage>
        <taxon>Eukaryota</taxon>
        <taxon>Sar</taxon>
        <taxon>Stramenopiles</taxon>
        <taxon>Ochrophyta</taxon>
        <taxon>Bacillariophyta</taxon>
        <taxon>Bacillariophyceae</taxon>
        <taxon>Bacillariophycidae</taxon>
        <taxon>Bacillariales</taxon>
        <taxon>Bacillariaceae</taxon>
        <taxon>Nitzschia</taxon>
    </lineage>
</organism>
<dbReference type="InterPro" id="IPR003582">
    <property type="entry name" value="ShKT_dom"/>
</dbReference>
<evidence type="ECO:0000256" key="8">
    <source>
        <dbReference type="ARBA" id="ARBA00023002"/>
    </source>
</evidence>
<accession>A0A9K3KIB3</accession>
<gene>
    <name evidence="15" type="ORF">IV203_021763</name>
</gene>
<dbReference type="PROSITE" id="PS51471">
    <property type="entry name" value="FE2OG_OXY"/>
    <property type="match status" value="1"/>
</dbReference>
<dbReference type="InterPro" id="IPR045054">
    <property type="entry name" value="P4HA-like"/>
</dbReference>
<evidence type="ECO:0000256" key="4">
    <source>
        <dbReference type="ARBA" id="ARBA00022692"/>
    </source>
</evidence>
<dbReference type="GO" id="GO:0005506">
    <property type="term" value="F:iron ion binding"/>
    <property type="evidence" value="ECO:0007669"/>
    <property type="project" value="InterPro"/>
</dbReference>
<dbReference type="GO" id="GO:0005783">
    <property type="term" value="C:endoplasmic reticulum"/>
    <property type="evidence" value="ECO:0007669"/>
    <property type="project" value="TreeGrafter"/>
</dbReference>
<dbReference type="InterPro" id="IPR006620">
    <property type="entry name" value="Pro_4_hyd_alph"/>
</dbReference>
<feature type="region of interest" description="Disordered" evidence="11">
    <location>
        <begin position="500"/>
        <end position="522"/>
    </location>
</feature>
<dbReference type="GO" id="GO:0004656">
    <property type="term" value="F:procollagen-proline 4-dioxygenase activity"/>
    <property type="evidence" value="ECO:0007669"/>
    <property type="project" value="TreeGrafter"/>
</dbReference>
<keyword evidence="10" id="KW-0472">Membrane</keyword>
<reference evidence="15" key="1">
    <citation type="journal article" date="2021" name="Sci. Rep.">
        <title>Diploid genomic architecture of Nitzschia inconspicua, an elite biomass production diatom.</title>
        <authorList>
            <person name="Oliver A."/>
            <person name="Podell S."/>
            <person name="Pinowska A."/>
            <person name="Traller J.C."/>
            <person name="Smith S.R."/>
            <person name="McClure R."/>
            <person name="Beliaev A."/>
            <person name="Bohutskyi P."/>
            <person name="Hill E.A."/>
            <person name="Rabines A."/>
            <person name="Zheng H."/>
            <person name="Allen L.Z."/>
            <person name="Kuo A."/>
            <person name="Grigoriev I.V."/>
            <person name="Allen A.E."/>
            <person name="Hazlebeck D."/>
            <person name="Allen E.E."/>
        </authorList>
    </citation>
    <scope>NUCLEOTIDE SEQUENCE</scope>
    <source>
        <strain evidence="15">Hildebrandi</strain>
    </source>
</reference>
<feature type="domain" description="ShKT" evidence="14">
    <location>
        <begin position="114"/>
        <end position="148"/>
    </location>
</feature>
<keyword evidence="4" id="KW-0812">Transmembrane</keyword>
<comment type="caution">
    <text evidence="15">The sequence shown here is derived from an EMBL/GenBank/DDBJ whole genome shotgun (WGS) entry which is preliminary data.</text>
</comment>
<name>A0A9K3KIB3_9STRA</name>
<dbReference type="PANTHER" id="PTHR10869">
    <property type="entry name" value="PROLYL 4-HYDROXYLASE ALPHA SUBUNIT"/>
    <property type="match status" value="1"/>
</dbReference>
<dbReference type="InterPro" id="IPR005123">
    <property type="entry name" value="Oxoglu/Fe-dep_dioxygenase_dom"/>
</dbReference>
<sequence>MRSTSISNRGVKRPMVMLMMVFVWSGFIANAVVSSNDVDVIVEEEIDPENVLIRPYSIVEVGVPQNLAKVFGTSDDNDIHNFSLDVMENKIQETETYFQTHVRDVLSPDQVRRCQDYHERCIVWTLQGGCEKEDEFMEKNCAASCQVCNTVLPDEDLCYYLENGPDIWQPGDLDRMFRRIVQQVQDLGNNQHQVEVLSSPDSTNITTEEGNTEPGPWILVIDNFLNVEEMERLIELGKIEGYQRSVLQKADVEEKSYRTSRNSWCYQDGCGQDPVAKTVLQRIYDLTEIPEDYSEDMQMLYYQPGQYYKVHHDYLDLDEEATEQEGNRILTVFLYLNDVEEGGETTFPELNVTVVPKSGRALIWPSVVDSDPYAIDWNTEHEANQVILGEKYGANVWFRLKPIRKEYGKIQCCKRKRTYQENGPDAWEPGDMDSTFERIIQDPYYKTTYNLRLLSAPQSYQYHGDDTTIAGPWVITLDDFVTPEEVSRLVELGALEGYVQSTLEPDTEEDDTEEDDTENDDALRTPMVSWCEQECMDDSLVKNVFARIYNLTQFDSGYTEKMQLLKYDVGQFHKAFTDYNMDLDEETENQLGNRILSLFLYLSDVEEGGQTLFPELNLQVSPKLGRVLIWPSVLNDDPAEMDSLAMHESLPVVQGTKFGANVWFRLKPFSTAYKRFTCDDGDDLVESYDGVVDEEDEKHVDGFEDEF</sequence>
<comment type="subcellular location">
    <subcellularLocation>
        <location evidence="3">Endomembrane system</location>
    </subcellularLocation>
    <subcellularLocation>
        <location evidence="2">Membrane</location>
        <topology evidence="2">Single-pass membrane protein</topology>
    </subcellularLocation>
</comment>
<feature type="chain" id="PRO_5039903069" evidence="12">
    <location>
        <begin position="35"/>
        <end position="707"/>
    </location>
</feature>
<evidence type="ECO:0000313" key="15">
    <source>
        <dbReference type="EMBL" id="KAG7343755.1"/>
    </source>
</evidence>
<evidence type="ECO:0000256" key="11">
    <source>
        <dbReference type="SAM" id="MobiDB-lite"/>
    </source>
</evidence>
<keyword evidence="8" id="KW-0560">Oxidoreductase</keyword>
<dbReference type="OrthoDB" id="10259408at2759"/>
<dbReference type="PANTHER" id="PTHR10869:SF235">
    <property type="entry name" value="PROCOLLAGEN-PROLINE 4-DIOXYGENASE"/>
    <property type="match status" value="1"/>
</dbReference>
<feature type="signal peptide" evidence="12">
    <location>
        <begin position="1"/>
        <end position="34"/>
    </location>
</feature>
<keyword evidence="7" id="KW-1133">Transmembrane helix</keyword>
<evidence type="ECO:0000256" key="1">
    <source>
        <dbReference type="ARBA" id="ARBA00001961"/>
    </source>
</evidence>
<evidence type="ECO:0000256" key="6">
    <source>
        <dbReference type="ARBA" id="ARBA00022964"/>
    </source>
</evidence>
<keyword evidence="12" id="KW-0732">Signal</keyword>
<feature type="domain" description="Fe2OG dioxygenase" evidence="13">
    <location>
        <begin position="293"/>
        <end position="400"/>
    </location>
</feature>